<name>A0AAD1RNI9_PELCU</name>
<feature type="coiled-coil region" evidence="1">
    <location>
        <begin position="113"/>
        <end position="167"/>
    </location>
</feature>
<feature type="compositionally biased region" description="Basic residues" evidence="2">
    <location>
        <begin position="195"/>
        <end position="205"/>
    </location>
</feature>
<protein>
    <submittedName>
        <fullName evidence="3">Uncharacterized protein</fullName>
    </submittedName>
</protein>
<feature type="compositionally biased region" description="Low complexity" evidence="2">
    <location>
        <begin position="209"/>
        <end position="221"/>
    </location>
</feature>
<accession>A0AAD1RNI9</accession>
<organism evidence="3 4">
    <name type="scientific">Pelobates cultripes</name>
    <name type="common">Western spadefoot toad</name>
    <dbReference type="NCBI Taxonomy" id="61616"/>
    <lineage>
        <taxon>Eukaryota</taxon>
        <taxon>Metazoa</taxon>
        <taxon>Chordata</taxon>
        <taxon>Craniata</taxon>
        <taxon>Vertebrata</taxon>
        <taxon>Euteleostomi</taxon>
        <taxon>Amphibia</taxon>
        <taxon>Batrachia</taxon>
        <taxon>Anura</taxon>
        <taxon>Pelobatoidea</taxon>
        <taxon>Pelobatidae</taxon>
        <taxon>Pelobates</taxon>
    </lineage>
</organism>
<dbReference type="EMBL" id="OW240914">
    <property type="protein sequence ID" value="CAH2273980.1"/>
    <property type="molecule type" value="Genomic_DNA"/>
</dbReference>
<evidence type="ECO:0000256" key="1">
    <source>
        <dbReference type="SAM" id="Coils"/>
    </source>
</evidence>
<dbReference type="Proteomes" id="UP001295444">
    <property type="component" value="Chromosome 03"/>
</dbReference>
<feature type="region of interest" description="Disordered" evidence="2">
    <location>
        <begin position="193"/>
        <end position="281"/>
    </location>
</feature>
<proteinExistence type="predicted"/>
<keyword evidence="1" id="KW-0175">Coiled coil</keyword>
<dbReference type="AlphaFoldDB" id="A0AAD1RNI9"/>
<evidence type="ECO:0000313" key="4">
    <source>
        <dbReference type="Proteomes" id="UP001295444"/>
    </source>
</evidence>
<reference evidence="3" key="1">
    <citation type="submission" date="2022-03" db="EMBL/GenBank/DDBJ databases">
        <authorList>
            <person name="Alioto T."/>
            <person name="Alioto T."/>
            <person name="Gomez Garrido J."/>
        </authorList>
    </citation>
    <scope>NUCLEOTIDE SEQUENCE</scope>
</reference>
<sequence length="281" mass="32966">MEEFFAQAGGLLEQAETLQYTEEDAERIRWDELTTDLPQTTTLKEIYLELIRLKKKETDLDLHGLFLSDYHRRLQIPRGIKNIPTIGRAKPKVCKKWIAVLNKCSLDLILIIIEDVKEDLIKIRQRITLLEAKEALLLTSEETAPTLLKLEQNVKEYKTDLIRFKREKQEKVKSDYTEHRVYRWLSGQNEAPRFTRNRRPIRRPRQYTIDKTSADSTSDSDSQPRTQNAQQTNLFLEKGNTATGTTTRQRARQDIEENNISQEEDRRAGFTGQRGRPPRQR</sequence>
<keyword evidence="4" id="KW-1185">Reference proteome</keyword>
<evidence type="ECO:0000313" key="3">
    <source>
        <dbReference type="EMBL" id="CAH2273980.1"/>
    </source>
</evidence>
<evidence type="ECO:0000256" key="2">
    <source>
        <dbReference type="SAM" id="MobiDB-lite"/>
    </source>
</evidence>
<feature type="compositionally biased region" description="Polar residues" evidence="2">
    <location>
        <begin position="223"/>
        <end position="234"/>
    </location>
</feature>
<gene>
    <name evidence="3" type="ORF">PECUL_23A027952</name>
</gene>